<sequence length="317" mass="34377">DGPELRDLVIKNGCVVPLLNLAQPDVPSAFLRNVTWTISNLCRNKNPPPPIDTIKQVLPKLAELVYHTDREVLSDTCWALSYLTDGTNDKIQEVIDTGIVPRLVELLSISEVTVLAPALRAVGNIVTGDDSQTQVIIDNNALSAFIGLLQHTKNSIQKEAAWAISNVTAGNPSQIQAVLSAGLLPYIVNILMSGDFKSQKEAVWVVTNLTSGGTVEQIACVVQAGVMKPLCDLLASEKFGQLEMMCTMIEEVAGLDKIEILQNHENEQVYHAALNIIEKYFSAEVDEDTSVAPTANEETGSFQFAAASDVPQEGFTF</sequence>
<evidence type="ECO:0000256" key="1">
    <source>
        <dbReference type="ARBA" id="ARBA00010394"/>
    </source>
</evidence>
<dbReference type="PROSITE" id="PS50176">
    <property type="entry name" value="ARM_REPEAT"/>
    <property type="match status" value="1"/>
</dbReference>
<dbReference type="AlphaFoldDB" id="A0AAD9KK59"/>
<evidence type="ECO:0008006" key="7">
    <source>
        <dbReference type="Google" id="ProtNLM"/>
    </source>
</evidence>
<dbReference type="Pfam" id="PF00514">
    <property type="entry name" value="Arm"/>
    <property type="match status" value="5"/>
</dbReference>
<proteinExistence type="inferred from homology"/>
<evidence type="ECO:0000313" key="6">
    <source>
        <dbReference type="Proteomes" id="UP001209878"/>
    </source>
</evidence>
<keyword evidence="3" id="KW-0653">Protein transport</keyword>
<name>A0AAD9KK59_RIDPI</name>
<evidence type="ECO:0000256" key="4">
    <source>
        <dbReference type="PROSITE-ProRule" id="PRU00259"/>
    </source>
</evidence>
<dbReference type="InterPro" id="IPR000225">
    <property type="entry name" value="Armadillo"/>
</dbReference>
<gene>
    <name evidence="5" type="ORF">NP493_938g00026</name>
</gene>
<feature type="repeat" description="ARM" evidence="4">
    <location>
        <begin position="140"/>
        <end position="182"/>
    </location>
</feature>
<protein>
    <recommendedName>
        <fullName evidence="7">Importin subunit alpha</fullName>
    </recommendedName>
</protein>
<dbReference type="InterPro" id="IPR032413">
    <property type="entry name" value="Arm_3"/>
</dbReference>
<dbReference type="PANTHER" id="PTHR23316">
    <property type="entry name" value="IMPORTIN ALPHA"/>
    <property type="match status" value="1"/>
</dbReference>
<comment type="similarity">
    <text evidence="1">Belongs to the importin alpha family.</text>
</comment>
<dbReference type="Proteomes" id="UP001209878">
    <property type="component" value="Unassembled WGS sequence"/>
</dbReference>
<dbReference type="InterPro" id="IPR016024">
    <property type="entry name" value="ARM-type_fold"/>
</dbReference>
<accession>A0AAD9KK59</accession>
<evidence type="ECO:0000313" key="5">
    <source>
        <dbReference type="EMBL" id="KAK2172685.1"/>
    </source>
</evidence>
<dbReference type="GO" id="GO:0015031">
    <property type="term" value="P:protein transport"/>
    <property type="evidence" value="ECO:0007669"/>
    <property type="project" value="UniProtKB-KW"/>
</dbReference>
<dbReference type="Pfam" id="PF16186">
    <property type="entry name" value="Arm_3"/>
    <property type="match status" value="1"/>
</dbReference>
<feature type="non-terminal residue" evidence="5">
    <location>
        <position position="1"/>
    </location>
</feature>
<keyword evidence="2" id="KW-0813">Transport</keyword>
<dbReference type="EMBL" id="JAODUO010000940">
    <property type="protein sequence ID" value="KAK2172685.1"/>
    <property type="molecule type" value="Genomic_DNA"/>
</dbReference>
<reference evidence="5" key="1">
    <citation type="journal article" date="2023" name="Mol. Biol. Evol.">
        <title>Third-Generation Sequencing Reveals the Adaptive Role of the Epigenome in Three Deep-Sea Polychaetes.</title>
        <authorList>
            <person name="Perez M."/>
            <person name="Aroh O."/>
            <person name="Sun Y."/>
            <person name="Lan Y."/>
            <person name="Juniper S.K."/>
            <person name="Young C.R."/>
            <person name="Angers B."/>
            <person name="Qian P.Y."/>
        </authorList>
    </citation>
    <scope>NUCLEOTIDE SEQUENCE</scope>
    <source>
        <strain evidence="5">R07B-5</strain>
    </source>
</reference>
<dbReference type="SUPFAM" id="SSF48371">
    <property type="entry name" value="ARM repeat"/>
    <property type="match status" value="1"/>
</dbReference>
<dbReference type="SMART" id="SM00185">
    <property type="entry name" value="ARM"/>
    <property type="match status" value="6"/>
</dbReference>
<evidence type="ECO:0000256" key="3">
    <source>
        <dbReference type="ARBA" id="ARBA00022927"/>
    </source>
</evidence>
<comment type="caution">
    <text evidence="5">The sequence shown here is derived from an EMBL/GenBank/DDBJ whole genome shotgun (WGS) entry which is preliminary data.</text>
</comment>
<evidence type="ECO:0000256" key="2">
    <source>
        <dbReference type="ARBA" id="ARBA00022448"/>
    </source>
</evidence>
<keyword evidence="6" id="KW-1185">Reference proteome</keyword>
<dbReference type="Gene3D" id="1.25.10.10">
    <property type="entry name" value="Leucine-rich Repeat Variant"/>
    <property type="match status" value="1"/>
</dbReference>
<organism evidence="5 6">
    <name type="scientific">Ridgeia piscesae</name>
    <name type="common">Tubeworm</name>
    <dbReference type="NCBI Taxonomy" id="27915"/>
    <lineage>
        <taxon>Eukaryota</taxon>
        <taxon>Metazoa</taxon>
        <taxon>Spiralia</taxon>
        <taxon>Lophotrochozoa</taxon>
        <taxon>Annelida</taxon>
        <taxon>Polychaeta</taxon>
        <taxon>Sedentaria</taxon>
        <taxon>Canalipalpata</taxon>
        <taxon>Sabellida</taxon>
        <taxon>Siboglinidae</taxon>
        <taxon>Ridgeia</taxon>
    </lineage>
</organism>
<dbReference type="InterPro" id="IPR011989">
    <property type="entry name" value="ARM-like"/>
</dbReference>